<feature type="transmembrane region" description="Helical" evidence="1">
    <location>
        <begin position="165"/>
        <end position="183"/>
    </location>
</feature>
<dbReference type="GO" id="GO:0004175">
    <property type="term" value="F:endopeptidase activity"/>
    <property type="evidence" value="ECO:0007669"/>
    <property type="project" value="UniProtKB-ARBA"/>
</dbReference>
<keyword evidence="1" id="KW-0472">Membrane</keyword>
<evidence type="ECO:0000256" key="1">
    <source>
        <dbReference type="SAM" id="Phobius"/>
    </source>
</evidence>
<name>E6MHH1_9FIRM</name>
<comment type="caution">
    <text evidence="3">The sequence shown here is derived from an EMBL/GenBank/DDBJ whole genome shotgun (WGS) entry which is preliminary data.</text>
</comment>
<organism evidence="3 4">
    <name type="scientific">Pseudoramibacter alactolyticus ATCC 23263</name>
    <dbReference type="NCBI Taxonomy" id="887929"/>
    <lineage>
        <taxon>Bacteria</taxon>
        <taxon>Bacillati</taxon>
        <taxon>Bacillota</taxon>
        <taxon>Clostridia</taxon>
        <taxon>Eubacteriales</taxon>
        <taxon>Eubacteriaceae</taxon>
        <taxon>Pseudoramibacter</taxon>
    </lineage>
</organism>
<dbReference type="OrthoDB" id="9782250at2"/>
<keyword evidence="1" id="KW-1133">Transmembrane helix</keyword>
<feature type="transmembrane region" description="Helical" evidence="1">
    <location>
        <begin position="128"/>
        <end position="153"/>
    </location>
</feature>
<evidence type="ECO:0000259" key="2">
    <source>
        <dbReference type="Pfam" id="PF02517"/>
    </source>
</evidence>
<feature type="domain" description="CAAX prenyl protease 2/Lysostaphin resistance protein A-like" evidence="2">
    <location>
        <begin position="135"/>
        <end position="224"/>
    </location>
</feature>
<feature type="transmembrane region" description="Helical" evidence="1">
    <location>
        <begin position="88"/>
        <end position="108"/>
    </location>
</feature>
<dbReference type="HOGENOM" id="CLU_1064549_0_0_9"/>
<dbReference type="AlphaFoldDB" id="E6MHH1"/>
<dbReference type="EMBL" id="AEQN01000018">
    <property type="protein sequence ID" value="EFV01473.1"/>
    <property type="molecule type" value="Genomic_DNA"/>
</dbReference>
<dbReference type="Proteomes" id="UP000004754">
    <property type="component" value="Unassembled WGS sequence"/>
</dbReference>
<sequence>MNKVKAVFFCFIFAAIYIAMQLLSGNLLAMFFLSRGTQTADLERMVNNNAYLVQIIAVCFFAIVVLAYRRIGKNKIWKVERPGKNVKIMIFSIVLTLAFSLLWCILTANENFNNAALIEQSLNYYSRISPFLGYSFMILSVIIIAPFGEELLCRRMMIGRLQKEFSMPVSILISALIFGIIHIQAGGILLGSGTFLMGIILGFIYVSSGSNFSLAVGAHAIANCTDFIFAFLPQSAYFCCNSNAFVHDCQWRDYLRSIKIFIILSLLIKN</sequence>
<dbReference type="RefSeq" id="WP_006598878.1">
    <property type="nucleotide sequence ID" value="NZ_GL622359.1"/>
</dbReference>
<keyword evidence="4" id="KW-1185">Reference proteome</keyword>
<dbReference type="GO" id="GO:0006508">
    <property type="term" value="P:proteolysis"/>
    <property type="evidence" value="ECO:0007669"/>
    <property type="project" value="UniProtKB-KW"/>
</dbReference>
<dbReference type="Pfam" id="PF02517">
    <property type="entry name" value="Rce1-like"/>
    <property type="match status" value="1"/>
</dbReference>
<dbReference type="InterPro" id="IPR052710">
    <property type="entry name" value="CAAX_protease"/>
</dbReference>
<dbReference type="STRING" id="887929.HMP0721_1456"/>
<proteinExistence type="predicted"/>
<evidence type="ECO:0000313" key="4">
    <source>
        <dbReference type="Proteomes" id="UP000004754"/>
    </source>
</evidence>
<keyword evidence="3" id="KW-0645">Protease</keyword>
<dbReference type="PANTHER" id="PTHR36435">
    <property type="entry name" value="SLR1288 PROTEIN"/>
    <property type="match status" value="1"/>
</dbReference>
<dbReference type="eggNOG" id="ENOG5033NTA">
    <property type="taxonomic scope" value="Bacteria"/>
</dbReference>
<protein>
    <submittedName>
        <fullName evidence="3">CAAX amino terminal protease family protein</fullName>
    </submittedName>
</protein>
<evidence type="ECO:0000313" key="3">
    <source>
        <dbReference type="EMBL" id="EFV01473.1"/>
    </source>
</evidence>
<feature type="transmembrane region" description="Helical" evidence="1">
    <location>
        <begin position="189"/>
        <end position="206"/>
    </location>
</feature>
<dbReference type="InterPro" id="IPR003675">
    <property type="entry name" value="Rce1/LyrA-like_dom"/>
</dbReference>
<reference evidence="3 4" key="1">
    <citation type="submission" date="2010-12" db="EMBL/GenBank/DDBJ databases">
        <authorList>
            <person name="Muzny D."/>
            <person name="Qin X."/>
            <person name="Deng J."/>
            <person name="Jiang H."/>
            <person name="Liu Y."/>
            <person name="Qu J."/>
            <person name="Song X.-Z."/>
            <person name="Zhang L."/>
            <person name="Thornton R."/>
            <person name="Coyle M."/>
            <person name="Francisco L."/>
            <person name="Jackson L."/>
            <person name="Javaid M."/>
            <person name="Korchina V."/>
            <person name="Kovar C."/>
            <person name="Mata R."/>
            <person name="Mathew T."/>
            <person name="Ngo R."/>
            <person name="Nguyen L."/>
            <person name="Nguyen N."/>
            <person name="Okwuonu G."/>
            <person name="Ongeri F."/>
            <person name="Pham C."/>
            <person name="Simmons D."/>
            <person name="Wilczek-Boney K."/>
            <person name="Hale W."/>
            <person name="Jakkamsetti A."/>
            <person name="Pham P."/>
            <person name="Ruth R."/>
            <person name="San Lucas F."/>
            <person name="Warren J."/>
            <person name="Zhang J."/>
            <person name="Zhao Z."/>
            <person name="Zhou C."/>
            <person name="Zhu D."/>
            <person name="Lee S."/>
            <person name="Bess C."/>
            <person name="Blankenburg K."/>
            <person name="Forbes L."/>
            <person name="Fu Q."/>
            <person name="Gubbala S."/>
            <person name="Hirani K."/>
            <person name="Jayaseelan J.C."/>
            <person name="Lara F."/>
            <person name="Munidasa M."/>
            <person name="Palculict T."/>
            <person name="Patil S."/>
            <person name="Pu L.-L."/>
            <person name="Saada N."/>
            <person name="Tang L."/>
            <person name="Weissenberger G."/>
            <person name="Zhu Y."/>
            <person name="Hemphill L."/>
            <person name="Shang Y."/>
            <person name="Youmans B."/>
            <person name="Ayvaz T."/>
            <person name="Ross M."/>
            <person name="Santibanez J."/>
            <person name="Aqrawi P."/>
            <person name="Gross S."/>
            <person name="Joshi V."/>
            <person name="Fowler G."/>
            <person name="Nazareth L."/>
            <person name="Reid J."/>
            <person name="Worley K."/>
            <person name="Petrosino J."/>
            <person name="Highlander S."/>
            <person name="Gibbs R."/>
        </authorList>
    </citation>
    <scope>NUCLEOTIDE SEQUENCE [LARGE SCALE GENOMIC DNA]</scope>
    <source>
        <strain evidence="3 4">ATCC 23263</strain>
    </source>
</reference>
<keyword evidence="3" id="KW-0378">Hydrolase</keyword>
<keyword evidence="1" id="KW-0812">Transmembrane</keyword>
<accession>E6MHH1</accession>
<dbReference type="GO" id="GO:0080120">
    <property type="term" value="P:CAAX-box protein maturation"/>
    <property type="evidence" value="ECO:0007669"/>
    <property type="project" value="UniProtKB-ARBA"/>
</dbReference>
<feature type="transmembrane region" description="Helical" evidence="1">
    <location>
        <begin position="51"/>
        <end position="68"/>
    </location>
</feature>
<dbReference type="PANTHER" id="PTHR36435:SF1">
    <property type="entry name" value="CAAX AMINO TERMINAL PROTEASE FAMILY PROTEIN"/>
    <property type="match status" value="1"/>
</dbReference>
<gene>
    <name evidence="3" type="ORF">HMP0721_1456</name>
</gene>
<feature type="transmembrane region" description="Helical" evidence="1">
    <location>
        <begin position="7"/>
        <end position="31"/>
    </location>
</feature>